<dbReference type="Proteomes" id="UP000664303">
    <property type="component" value="Unassembled WGS sequence"/>
</dbReference>
<evidence type="ECO:0000313" key="3">
    <source>
        <dbReference type="Proteomes" id="UP000664303"/>
    </source>
</evidence>
<keyword evidence="3" id="KW-1185">Reference proteome</keyword>
<feature type="transmembrane region" description="Helical" evidence="1">
    <location>
        <begin position="165"/>
        <end position="186"/>
    </location>
</feature>
<organism evidence="2 3">
    <name type="scientific">Parahaliea mediterranea</name>
    <dbReference type="NCBI Taxonomy" id="651086"/>
    <lineage>
        <taxon>Bacteria</taxon>
        <taxon>Pseudomonadati</taxon>
        <taxon>Pseudomonadota</taxon>
        <taxon>Gammaproteobacteria</taxon>
        <taxon>Cellvibrionales</taxon>
        <taxon>Halieaceae</taxon>
        <taxon>Parahaliea</taxon>
    </lineage>
</organism>
<protein>
    <submittedName>
        <fullName evidence="2">Uncharacterized protein</fullName>
    </submittedName>
</protein>
<feature type="transmembrane region" description="Helical" evidence="1">
    <location>
        <begin position="20"/>
        <end position="39"/>
    </location>
</feature>
<feature type="transmembrane region" description="Helical" evidence="1">
    <location>
        <begin position="192"/>
        <end position="209"/>
    </location>
</feature>
<dbReference type="RefSeq" id="WP_206558733.1">
    <property type="nucleotide sequence ID" value="NZ_JAFKCZ010000001.1"/>
</dbReference>
<evidence type="ECO:0000313" key="2">
    <source>
        <dbReference type="EMBL" id="MBN7795302.1"/>
    </source>
</evidence>
<comment type="caution">
    <text evidence="2">The sequence shown here is derived from an EMBL/GenBank/DDBJ whole genome shotgun (WGS) entry which is preliminary data.</text>
</comment>
<sequence length="635" mass="70338">MAFDYGSIDLGLKNPFKKEGLVTALRGGIQAGLGMYLLVAAASEVKEQQLVGWVLVLFGVFLLGAGLRSAGAGAYAMLRYFVGRNHPTSLARNFSKSEASTSQEEAAHVAYSAQLLEEMLVGRKNSTFKEPRGFLARLIHSIFPKLLFMPYPIRNLAQRLFGTWVKTLVALLAYGFVAFVSFAGFAGAAGELMFPLYSALLLGYLLWIWRSAGRPIDRKAEMQIETSSVAGLVKVIAMSLLVPVLLALAVTWLMQQTGVDPAEMHAVIDRLPQLHIAWYMLGIFALAGLASVFLVTMLRARLQAANPVAEVSELRENWQESIHPDEIFINLDNLVMANRRYKEVPNRVYRELDPQLEEQVDEKGGFRGEMMQEIQPRVKPMSLGALFEKARLGSLLVGNLLFVVAVIATFFLAYNVADALQFFRLMWGQLDAETFLSLMAPSLASSGEPYMIRDLVMSCVHLLLLGVMFKAFARILTNAAHVFFAEIQFESLLIYFKCEGTFTESKISTGTGIYDSTRSENTLVRSSITPWVIVSRIVSTTFAATGLKNLEHPRHILEMHRDENELLSIKTDVISFLKDRESIASITSHRDLANASQLHQLNEQTRASTGAAALTQDVEAASYARKEASLLEGDS</sequence>
<reference evidence="2" key="1">
    <citation type="submission" date="2021-02" db="EMBL/GenBank/DDBJ databases">
        <title>PHA producing bacteria isolated from coastal sediment in Guangdong, Shenzhen.</title>
        <authorList>
            <person name="Zheng W."/>
            <person name="Yu S."/>
            <person name="Huang Y."/>
        </authorList>
    </citation>
    <scope>NUCLEOTIDE SEQUENCE</scope>
    <source>
        <strain evidence="2">TN14-10</strain>
    </source>
</reference>
<accession>A0A939IKU3</accession>
<proteinExistence type="predicted"/>
<feature type="transmembrane region" description="Helical" evidence="1">
    <location>
        <begin position="395"/>
        <end position="417"/>
    </location>
</feature>
<keyword evidence="1" id="KW-1133">Transmembrane helix</keyword>
<keyword evidence="1" id="KW-0812">Transmembrane</keyword>
<dbReference type="EMBL" id="JAFKCZ010000001">
    <property type="protein sequence ID" value="MBN7795302.1"/>
    <property type="molecule type" value="Genomic_DNA"/>
</dbReference>
<feature type="transmembrane region" description="Helical" evidence="1">
    <location>
        <begin position="229"/>
        <end position="254"/>
    </location>
</feature>
<name>A0A939IKU3_9GAMM</name>
<gene>
    <name evidence="2" type="ORF">JYP50_01780</name>
</gene>
<dbReference type="AlphaFoldDB" id="A0A939IKU3"/>
<evidence type="ECO:0000256" key="1">
    <source>
        <dbReference type="SAM" id="Phobius"/>
    </source>
</evidence>
<feature type="transmembrane region" description="Helical" evidence="1">
    <location>
        <begin position="274"/>
        <end position="295"/>
    </location>
</feature>
<keyword evidence="1" id="KW-0472">Membrane</keyword>
<feature type="transmembrane region" description="Helical" evidence="1">
    <location>
        <begin position="51"/>
        <end position="78"/>
    </location>
</feature>